<accession>A0ABN3JVG4</accession>
<protein>
    <submittedName>
        <fullName evidence="1">Ornithine cyclodeaminase family protein</fullName>
    </submittedName>
</protein>
<dbReference type="Pfam" id="PF02423">
    <property type="entry name" value="OCD_Mu_crystall"/>
    <property type="match status" value="1"/>
</dbReference>
<comment type="caution">
    <text evidence="1">The sequence shown here is derived from an EMBL/GenBank/DDBJ whole genome shotgun (WGS) entry which is preliminary data.</text>
</comment>
<dbReference type="PANTHER" id="PTHR13812">
    <property type="entry name" value="KETIMINE REDUCTASE MU-CRYSTALLIN"/>
    <property type="match status" value="1"/>
</dbReference>
<reference evidence="1 2" key="1">
    <citation type="journal article" date="2019" name="Int. J. Syst. Evol. Microbiol.">
        <title>The Global Catalogue of Microorganisms (GCM) 10K type strain sequencing project: providing services to taxonomists for standard genome sequencing and annotation.</title>
        <authorList>
            <consortium name="The Broad Institute Genomics Platform"/>
            <consortium name="The Broad Institute Genome Sequencing Center for Infectious Disease"/>
            <person name="Wu L."/>
            <person name="Ma J."/>
        </authorList>
    </citation>
    <scope>NUCLEOTIDE SEQUENCE [LARGE SCALE GENOMIC DNA]</scope>
    <source>
        <strain evidence="1 2">JCM 3325</strain>
    </source>
</reference>
<dbReference type="SUPFAM" id="SSF51735">
    <property type="entry name" value="NAD(P)-binding Rossmann-fold domains"/>
    <property type="match status" value="1"/>
</dbReference>
<dbReference type="NCBIfam" id="NF004793">
    <property type="entry name" value="PRK06141.1"/>
    <property type="match status" value="1"/>
</dbReference>
<dbReference type="PANTHER" id="PTHR13812:SF19">
    <property type="entry name" value="KETIMINE REDUCTASE MU-CRYSTALLIN"/>
    <property type="match status" value="1"/>
</dbReference>
<name>A0ABN3JVG4_9ACTN</name>
<evidence type="ECO:0000313" key="1">
    <source>
        <dbReference type="EMBL" id="GAA2438401.1"/>
    </source>
</evidence>
<dbReference type="EMBL" id="BAAARW010000023">
    <property type="protein sequence ID" value="GAA2438401.1"/>
    <property type="molecule type" value="Genomic_DNA"/>
</dbReference>
<dbReference type="InterPro" id="IPR023401">
    <property type="entry name" value="ODC_N"/>
</dbReference>
<dbReference type="PIRSF" id="PIRSF001439">
    <property type="entry name" value="CryM"/>
    <property type="match status" value="1"/>
</dbReference>
<proteinExistence type="predicted"/>
<sequence length="344" mass="35894">MSDGCGAARRNIGDAIPPAPEGPGFLARRLLNITAAETARALPFEVLVPALREGFARGAHTPARHHHTIDEAANATLLLMPSWTDGEHLGVKLVNVFPANSAAGRPALSSAYVLASAATGEHLAVIDGNELTRRRTVATSALAASHLARRDSATLLIVGAGHIGGLAAAAYRSVLDLRTVLVYDRTPAHARRLVDALHAEGVDARPVTGGLAEAAAAADIITCATLATEPVIRGEWLAPGTHLDLIGSFRPSMREADDACVRRGTVYIDTPVALEESGDLTQPIAAGVLGRDDIAGTLPQLCREEVPGRRDAEQITVFKAVGSGLADLTAAAVVYRSASRRPPE</sequence>
<evidence type="ECO:0000313" key="2">
    <source>
        <dbReference type="Proteomes" id="UP001501231"/>
    </source>
</evidence>
<keyword evidence="2" id="KW-1185">Reference proteome</keyword>
<dbReference type="Proteomes" id="UP001501231">
    <property type="component" value="Unassembled WGS sequence"/>
</dbReference>
<gene>
    <name evidence="1" type="ORF">GCM10010191_61950</name>
</gene>
<dbReference type="InterPro" id="IPR003462">
    <property type="entry name" value="ODC_Mu_crystall"/>
</dbReference>
<dbReference type="RefSeq" id="WP_344593709.1">
    <property type="nucleotide sequence ID" value="NZ_BAAARW010000023.1"/>
</dbReference>
<organism evidence="1 2">
    <name type="scientific">Actinomadura vinacea</name>
    <dbReference type="NCBI Taxonomy" id="115336"/>
    <lineage>
        <taxon>Bacteria</taxon>
        <taxon>Bacillati</taxon>
        <taxon>Actinomycetota</taxon>
        <taxon>Actinomycetes</taxon>
        <taxon>Streptosporangiales</taxon>
        <taxon>Thermomonosporaceae</taxon>
        <taxon>Actinomadura</taxon>
    </lineage>
</organism>
<dbReference type="Gene3D" id="3.30.1780.10">
    <property type="entry name" value="ornithine cyclodeaminase, domain 1"/>
    <property type="match status" value="1"/>
</dbReference>
<dbReference type="Gene3D" id="3.40.50.720">
    <property type="entry name" value="NAD(P)-binding Rossmann-like Domain"/>
    <property type="match status" value="1"/>
</dbReference>
<dbReference type="InterPro" id="IPR036291">
    <property type="entry name" value="NAD(P)-bd_dom_sf"/>
</dbReference>